<proteinExistence type="predicted"/>
<dbReference type="EMBL" id="MN740469">
    <property type="protein sequence ID" value="QHU28102.1"/>
    <property type="molecule type" value="Genomic_DNA"/>
</dbReference>
<evidence type="ECO:0000313" key="1">
    <source>
        <dbReference type="EMBL" id="QHU28102.1"/>
    </source>
</evidence>
<dbReference type="SUPFAM" id="SSF52540">
    <property type="entry name" value="P-loop containing nucleoside triphosphate hydrolases"/>
    <property type="match status" value="1"/>
</dbReference>
<name>A0A6C0LG23_9ZZZZ</name>
<organism evidence="1">
    <name type="scientific">viral metagenome</name>
    <dbReference type="NCBI Taxonomy" id="1070528"/>
    <lineage>
        <taxon>unclassified sequences</taxon>
        <taxon>metagenomes</taxon>
        <taxon>organismal metagenomes</taxon>
    </lineage>
</organism>
<accession>A0A6C0LG23</accession>
<reference evidence="1" key="1">
    <citation type="journal article" date="2020" name="Nature">
        <title>Giant virus diversity and host interactions through global metagenomics.</title>
        <authorList>
            <person name="Schulz F."/>
            <person name="Roux S."/>
            <person name="Paez-Espino D."/>
            <person name="Jungbluth S."/>
            <person name="Walsh D.A."/>
            <person name="Denef V.J."/>
            <person name="McMahon K.D."/>
            <person name="Konstantinidis K.T."/>
            <person name="Eloe-Fadrosh E.A."/>
            <person name="Kyrpides N.C."/>
            <person name="Woyke T."/>
        </authorList>
    </citation>
    <scope>NUCLEOTIDE SEQUENCE</scope>
    <source>
        <strain evidence="1">GVMAG-M-3300027770-17</strain>
    </source>
</reference>
<sequence length="182" mass="20800">MKYGFLCCGPSGVGKSSNIHKMLENANLNKDDFLLIDPDKLEGTHIEQSSKALELVYDSIKNNKSFVYIATCGGTKIIMDILLKLKKKKFRSIVAITYTSLPIALKRISQRSEQLVPEEVVEDLHKFFKTKAERFMSLSNIDQIYLYNNNTNFNLLLSKKSKKIVCSEGNDEFYFDISKYCS</sequence>
<dbReference type="Gene3D" id="3.40.50.300">
    <property type="entry name" value="P-loop containing nucleotide triphosphate hydrolases"/>
    <property type="match status" value="1"/>
</dbReference>
<dbReference type="InterPro" id="IPR027417">
    <property type="entry name" value="P-loop_NTPase"/>
</dbReference>
<protein>
    <recommendedName>
        <fullName evidence="2">Zeta toxin domain-containing protein</fullName>
    </recommendedName>
</protein>
<evidence type="ECO:0008006" key="2">
    <source>
        <dbReference type="Google" id="ProtNLM"/>
    </source>
</evidence>
<dbReference type="AlphaFoldDB" id="A0A6C0LG23"/>